<evidence type="ECO:0000259" key="6">
    <source>
        <dbReference type="PROSITE" id="PS50893"/>
    </source>
</evidence>
<keyword evidence="3" id="KW-0536">Nodulation</keyword>
<dbReference type="InterPro" id="IPR003439">
    <property type="entry name" value="ABC_transporter-like_ATP-bd"/>
</dbReference>
<comment type="similarity">
    <text evidence="1">Belongs to the ABC transporter superfamily.</text>
</comment>
<dbReference type="SMART" id="SM00382">
    <property type="entry name" value="AAA"/>
    <property type="match status" value="1"/>
</dbReference>
<dbReference type="GO" id="GO:0005524">
    <property type="term" value="F:ATP binding"/>
    <property type="evidence" value="ECO:0007669"/>
    <property type="project" value="UniProtKB-KW"/>
</dbReference>
<name>A0A5C6ASH9_9BACT</name>
<evidence type="ECO:0000256" key="2">
    <source>
        <dbReference type="ARBA" id="ARBA00022448"/>
    </source>
</evidence>
<keyword evidence="8" id="KW-1185">Reference proteome</keyword>
<dbReference type="PROSITE" id="PS50893">
    <property type="entry name" value="ABC_TRANSPORTER_2"/>
    <property type="match status" value="1"/>
</dbReference>
<proteinExistence type="inferred from homology"/>
<dbReference type="PANTHER" id="PTHR42711:SF5">
    <property type="entry name" value="ABC TRANSPORTER ATP-BINDING PROTEIN NATA"/>
    <property type="match status" value="1"/>
</dbReference>
<organism evidence="7 8">
    <name type="scientific">Neorhodopirellula pilleata</name>
    <dbReference type="NCBI Taxonomy" id="2714738"/>
    <lineage>
        <taxon>Bacteria</taxon>
        <taxon>Pseudomonadati</taxon>
        <taxon>Planctomycetota</taxon>
        <taxon>Planctomycetia</taxon>
        <taxon>Pirellulales</taxon>
        <taxon>Pirellulaceae</taxon>
        <taxon>Neorhodopirellula</taxon>
    </lineage>
</organism>
<dbReference type="InterPro" id="IPR017871">
    <property type="entry name" value="ABC_transporter-like_CS"/>
</dbReference>
<dbReference type="PANTHER" id="PTHR42711">
    <property type="entry name" value="ABC TRANSPORTER ATP-BINDING PROTEIN"/>
    <property type="match status" value="1"/>
</dbReference>
<keyword evidence="2" id="KW-0813">Transport</keyword>
<dbReference type="InterPro" id="IPR003593">
    <property type="entry name" value="AAA+_ATPase"/>
</dbReference>
<protein>
    <submittedName>
        <fullName evidence="7">ABC transporter ATP-binding protein YtrB</fullName>
    </submittedName>
</protein>
<feature type="domain" description="ABC transporter" evidence="6">
    <location>
        <begin position="14"/>
        <end position="239"/>
    </location>
</feature>
<evidence type="ECO:0000256" key="1">
    <source>
        <dbReference type="ARBA" id="ARBA00005417"/>
    </source>
</evidence>
<dbReference type="InterPro" id="IPR027417">
    <property type="entry name" value="P-loop_NTPase"/>
</dbReference>
<dbReference type="PROSITE" id="PS00211">
    <property type="entry name" value="ABC_TRANSPORTER_1"/>
    <property type="match status" value="1"/>
</dbReference>
<comment type="caution">
    <text evidence="7">The sequence shown here is derived from an EMBL/GenBank/DDBJ whole genome shotgun (WGS) entry which is preliminary data.</text>
</comment>
<dbReference type="OrthoDB" id="9795548at2"/>
<dbReference type="Proteomes" id="UP000316213">
    <property type="component" value="Unassembled WGS sequence"/>
</dbReference>
<evidence type="ECO:0000256" key="4">
    <source>
        <dbReference type="ARBA" id="ARBA00022741"/>
    </source>
</evidence>
<dbReference type="Pfam" id="PF00005">
    <property type="entry name" value="ABC_tran"/>
    <property type="match status" value="1"/>
</dbReference>
<dbReference type="InterPro" id="IPR050763">
    <property type="entry name" value="ABC_transporter_ATP-binding"/>
</dbReference>
<dbReference type="RefSeq" id="WP_146577207.1">
    <property type="nucleotide sequence ID" value="NZ_SJPM01000002.1"/>
</dbReference>
<sequence length="312" mass="34667">MSDQSSPNESPVVIQTEQLTMHYRRCEALRGVDLQIRAGTVFAILGENGAGKTSLIRILTGFQTPTAGTCRVNGLDPLTQGDQVRRLIGYVPDAPPLYGWMTVEQIGSFTASFYWPEYRDRFNQSIAQYKVDPKQKIKYLSKGQRAKVALSLAVSHDPELLILDEPTSGLDPKVRREFLESMIDRAAAGRTVFLSSHQIAEVERVADCVAILHDGVIVMSGSIDEIRSAITRVVVDFDDPHVALPELPPPARVLVDERERTGRRWFVRDFDPEMVDLIRHSPGVLDVRVHPATLEEVFVACTTGNATEVVTS</sequence>
<dbReference type="EMBL" id="SJPM01000002">
    <property type="protein sequence ID" value="TWU02026.1"/>
    <property type="molecule type" value="Genomic_DNA"/>
</dbReference>
<dbReference type="GO" id="GO:0016887">
    <property type="term" value="F:ATP hydrolysis activity"/>
    <property type="evidence" value="ECO:0007669"/>
    <property type="project" value="InterPro"/>
</dbReference>
<dbReference type="CDD" id="cd03230">
    <property type="entry name" value="ABC_DR_subfamily_A"/>
    <property type="match status" value="1"/>
</dbReference>
<keyword evidence="5 7" id="KW-0067">ATP-binding</keyword>
<reference evidence="7 8" key="1">
    <citation type="submission" date="2019-02" db="EMBL/GenBank/DDBJ databases">
        <title>Deep-cultivation of Planctomycetes and their phenomic and genomic characterization uncovers novel biology.</title>
        <authorList>
            <person name="Wiegand S."/>
            <person name="Jogler M."/>
            <person name="Boedeker C."/>
            <person name="Pinto D."/>
            <person name="Vollmers J."/>
            <person name="Rivas-Marin E."/>
            <person name="Kohn T."/>
            <person name="Peeters S.H."/>
            <person name="Heuer A."/>
            <person name="Rast P."/>
            <person name="Oberbeckmann S."/>
            <person name="Bunk B."/>
            <person name="Jeske O."/>
            <person name="Meyerdierks A."/>
            <person name="Storesund J.E."/>
            <person name="Kallscheuer N."/>
            <person name="Luecker S."/>
            <person name="Lage O.M."/>
            <person name="Pohl T."/>
            <person name="Merkel B.J."/>
            <person name="Hornburger P."/>
            <person name="Mueller R.-W."/>
            <person name="Bruemmer F."/>
            <person name="Labrenz M."/>
            <person name="Spormann A.M."/>
            <person name="Op Den Camp H."/>
            <person name="Overmann J."/>
            <person name="Amann R."/>
            <person name="Jetten M.S.M."/>
            <person name="Mascher T."/>
            <person name="Medema M.H."/>
            <person name="Devos D.P."/>
            <person name="Kaster A.-K."/>
            <person name="Ovreas L."/>
            <person name="Rohde M."/>
            <person name="Galperin M.Y."/>
            <person name="Jogler C."/>
        </authorList>
    </citation>
    <scope>NUCLEOTIDE SEQUENCE [LARGE SCALE GENOMIC DNA]</scope>
    <source>
        <strain evidence="7 8">Pla100</strain>
    </source>
</reference>
<evidence type="ECO:0000256" key="3">
    <source>
        <dbReference type="ARBA" id="ARBA00022458"/>
    </source>
</evidence>
<evidence type="ECO:0000313" key="7">
    <source>
        <dbReference type="EMBL" id="TWU02026.1"/>
    </source>
</evidence>
<evidence type="ECO:0000313" key="8">
    <source>
        <dbReference type="Proteomes" id="UP000316213"/>
    </source>
</evidence>
<evidence type="ECO:0000256" key="5">
    <source>
        <dbReference type="ARBA" id="ARBA00022840"/>
    </source>
</evidence>
<dbReference type="Gene3D" id="3.40.50.300">
    <property type="entry name" value="P-loop containing nucleotide triphosphate hydrolases"/>
    <property type="match status" value="1"/>
</dbReference>
<dbReference type="SUPFAM" id="SSF52540">
    <property type="entry name" value="P-loop containing nucleoside triphosphate hydrolases"/>
    <property type="match status" value="1"/>
</dbReference>
<dbReference type="AlphaFoldDB" id="A0A5C6ASH9"/>
<keyword evidence="4" id="KW-0547">Nucleotide-binding</keyword>
<accession>A0A5C6ASH9</accession>
<gene>
    <name evidence="7" type="primary">ytrB_1</name>
    <name evidence="7" type="ORF">Pla100_17620</name>
</gene>